<dbReference type="AlphaFoldDB" id="A0A835CDD4"/>
<protein>
    <submittedName>
        <fullName evidence="1">Uncharacterized protein</fullName>
    </submittedName>
</protein>
<gene>
    <name evidence="1" type="ORF">G2W53_009866</name>
</gene>
<evidence type="ECO:0000313" key="1">
    <source>
        <dbReference type="EMBL" id="KAF7835007.1"/>
    </source>
</evidence>
<name>A0A835CDD4_9FABA</name>
<organism evidence="1 2">
    <name type="scientific">Senna tora</name>
    <dbReference type="NCBI Taxonomy" id="362788"/>
    <lineage>
        <taxon>Eukaryota</taxon>
        <taxon>Viridiplantae</taxon>
        <taxon>Streptophyta</taxon>
        <taxon>Embryophyta</taxon>
        <taxon>Tracheophyta</taxon>
        <taxon>Spermatophyta</taxon>
        <taxon>Magnoliopsida</taxon>
        <taxon>eudicotyledons</taxon>
        <taxon>Gunneridae</taxon>
        <taxon>Pentapetalae</taxon>
        <taxon>rosids</taxon>
        <taxon>fabids</taxon>
        <taxon>Fabales</taxon>
        <taxon>Fabaceae</taxon>
        <taxon>Caesalpinioideae</taxon>
        <taxon>Cassia clade</taxon>
        <taxon>Senna</taxon>
    </lineage>
</organism>
<dbReference type="Proteomes" id="UP000634136">
    <property type="component" value="Unassembled WGS sequence"/>
</dbReference>
<evidence type="ECO:0000313" key="2">
    <source>
        <dbReference type="Proteomes" id="UP000634136"/>
    </source>
</evidence>
<proteinExistence type="predicted"/>
<reference evidence="1" key="1">
    <citation type="submission" date="2020-09" db="EMBL/GenBank/DDBJ databases">
        <title>Genome-Enabled Discovery of Anthraquinone Biosynthesis in Senna tora.</title>
        <authorList>
            <person name="Kang S.-H."/>
            <person name="Pandey R.P."/>
            <person name="Lee C.-M."/>
            <person name="Sim J.-S."/>
            <person name="Jeong J.-T."/>
            <person name="Choi B.-S."/>
            <person name="Jung M."/>
            <person name="Ginzburg D."/>
            <person name="Zhao K."/>
            <person name="Won S.Y."/>
            <person name="Oh T.-J."/>
            <person name="Yu Y."/>
            <person name="Kim N.-H."/>
            <person name="Lee O.R."/>
            <person name="Lee T.-H."/>
            <person name="Bashyal P."/>
            <person name="Kim T.-S."/>
            <person name="Lee W.-H."/>
            <person name="Kawkins C."/>
            <person name="Kim C.-K."/>
            <person name="Kim J.S."/>
            <person name="Ahn B.O."/>
            <person name="Rhee S.Y."/>
            <person name="Sohng J.K."/>
        </authorList>
    </citation>
    <scope>NUCLEOTIDE SEQUENCE</scope>
    <source>
        <tissue evidence="1">Leaf</tissue>
    </source>
</reference>
<accession>A0A835CDD4</accession>
<dbReference type="EMBL" id="JAAIUW010000004">
    <property type="protein sequence ID" value="KAF7835007.1"/>
    <property type="molecule type" value="Genomic_DNA"/>
</dbReference>
<sequence length="52" mass="5998">MGGELYLMRRGRKKKRMSPPGLLPTPPLHLQKLWFQNYSLGRVSGFLPFPVT</sequence>
<keyword evidence="2" id="KW-1185">Reference proteome</keyword>
<comment type="caution">
    <text evidence="1">The sequence shown here is derived from an EMBL/GenBank/DDBJ whole genome shotgun (WGS) entry which is preliminary data.</text>
</comment>